<dbReference type="AlphaFoldDB" id="A0A0B6Z009"/>
<reference evidence="1" key="1">
    <citation type="submission" date="2014-12" db="EMBL/GenBank/DDBJ databases">
        <title>Insight into the proteome of Arion vulgaris.</title>
        <authorList>
            <person name="Aradska J."/>
            <person name="Bulat T."/>
            <person name="Smidak R."/>
            <person name="Sarate P."/>
            <person name="Gangsoo J."/>
            <person name="Sialana F."/>
            <person name="Bilban M."/>
            <person name="Lubec G."/>
        </authorList>
    </citation>
    <scope>NUCLEOTIDE SEQUENCE</scope>
    <source>
        <tissue evidence="1">Skin</tissue>
    </source>
</reference>
<organism evidence="1">
    <name type="scientific">Arion vulgaris</name>
    <dbReference type="NCBI Taxonomy" id="1028688"/>
    <lineage>
        <taxon>Eukaryota</taxon>
        <taxon>Metazoa</taxon>
        <taxon>Spiralia</taxon>
        <taxon>Lophotrochozoa</taxon>
        <taxon>Mollusca</taxon>
        <taxon>Gastropoda</taxon>
        <taxon>Heterobranchia</taxon>
        <taxon>Euthyneura</taxon>
        <taxon>Panpulmonata</taxon>
        <taxon>Eupulmonata</taxon>
        <taxon>Stylommatophora</taxon>
        <taxon>Helicina</taxon>
        <taxon>Arionoidea</taxon>
        <taxon>Arionidae</taxon>
        <taxon>Arion</taxon>
    </lineage>
</organism>
<protein>
    <submittedName>
        <fullName evidence="1">Uncharacterized protein</fullName>
    </submittedName>
</protein>
<dbReference type="EMBL" id="HACG01014411">
    <property type="protein sequence ID" value="CEK61276.1"/>
    <property type="molecule type" value="Transcribed_RNA"/>
</dbReference>
<gene>
    <name evidence="1" type="primary">ORF41817</name>
</gene>
<proteinExistence type="predicted"/>
<accession>A0A0B6Z009</accession>
<sequence length="101" mass="10922">MKEPVLLKNGKPNDILFSSGIGSTMYSYFRSRLENFLGTSESLSKIVLVSSITKGVAYGLRESSSDSVNLVASLATKFISDKYGNFLSRNGGMTKLVLEAS</sequence>
<name>A0A0B6Z009_9EUPU</name>
<evidence type="ECO:0000313" key="1">
    <source>
        <dbReference type="EMBL" id="CEK61276.1"/>
    </source>
</evidence>